<dbReference type="Proteomes" id="UP000051020">
    <property type="component" value="Unassembled WGS sequence"/>
</dbReference>
<comment type="function">
    <text evidence="5">Acts both as a biotin--[acetyl-CoA-carboxylase] ligase and a repressor.</text>
</comment>
<feature type="DNA-binding region" description="H-T-H motif" evidence="5">
    <location>
        <begin position="26"/>
        <end position="45"/>
    </location>
</feature>
<evidence type="ECO:0000259" key="6">
    <source>
        <dbReference type="PROSITE" id="PS51733"/>
    </source>
</evidence>
<evidence type="ECO:0000256" key="2">
    <source>
        <dbReference type="ARBA" id="ARBA00022741"/>
    </source>
</evidence>
<evidence type="ECO:0000313" key="8">
    <source>
        <dbReference type="Proteomes" id="UP000051020"/>
    </source>
</evidence>
<dbReference type="SUPFAM" id="SSF46785">
    <property type="entry name" value="Winged helix' DNA-binding domain"/>
    <property type="match status" value="1"/>
</dbReference>
<dbReference type="InterPro" id="IPR045864">
    <property type="entry name" value="aa-tRNA-synth_II/BPL/LPL"/>
</dbReference>
<organism evidence="7 8">
    <name type="scientific">Lactiplantibacillus pentosus DSM 20314</name>
    <dbReference type="NCBI Taxonomy" id="1423791"/>
    <lineage>
        <taxon>Bacteria</taxon>
        <taxon>Bacillati</taxon>
        <taxon>Bacillota</taxon>
        <taxon>Bacilli</taxon>
        <taxon>Lactobacillales</taxon>
        <taxon>Lactobacillaceae</taxon>
        <taxon>Lactiplantibacillus</taxon>
    </lineage>
</organism>
<dbReference type="Gene3D" id="1.10.10.10">
    <property type="entry name" value="Winged helix-like DNA-binding domain superfamily/Winged helix DNA-binding domain"/>
    <property type="match status" value="1"/>
</dbReference>
<feature type="binding site" evidence="5">
    <location>
        <begin position="95"/>
        <end position="97"/>
    </location>
    <ligand>
        <name>biotin</name>
        <dbReference type="ChEBI" id="CHEBI:57586"/>
    </ligand>
</feature>
<dbReference type="Pfam" id="PF02237">
    <property type="entry name" value="BPL_C"/>
    <property type="match status" value="1"/>
</dbReference>
<dbReference type="Gene3D" id="2.30.30.100">
    <property type="match status" value="1"/>
</dbReference>
<dbReference type="SUPFAM" id="SSF50037">
    <property type="entry name" value="C-terminal domain of transcriptional repressors"/>
    <property type="match status" value="1"/>
</dbReference>
<dbReference type="GO" id="GO:0004077">
    <property type="term" value="F:biotin--[biotin carboxyl-carrier protein] ligase activity"/>
    <property type="evidence" value="ECO:0007669"/>
    <property type="project" value="UniProtKB-UniRule"/>
</dbReference>
<dbReference type="CDD" id="cd16442">
    <property type="entry name" value="BPL"/>
    <property type="match status" value="1"/>
</dbReference>
<dbReference type="GO" id="GO:0005524">
    <property type="term" value="F:ATP binding"/>
    <property type="evidence" value="ECO:0007669"/>
    <property type="project" value="UniProtKB-UniRule"/>
</dbReference>
<keyword evidence="1 5" id="KW-0436">Ligase</keyword>
<evidence type="ECO:0000313" key="7">
    <source>
        <dbReference type="EMBL" id="KRK25985.1"/>
    </source>
</evidence>
<keyword evidence="5" id="KW-0238">DNA-binding</keyword>
<keyword evidence="5" id="KW-0804">Transcription</keyword>
<proteinExistence type="inferred from homology"/>
<dbReference type="GO" id="GO:0006355">
    <property type="term" value="P:regulation of DNA-templated transcription"/>
    <property type="evidence" value="ECO:0007669"/>
    <property type="project" value="UniProtKB-UniRule"/>
</dbReference>
<dbReference type="InterPro" id="IPR013196">
    <property type="entry name" value="HTH_11"/>
</dbReference>
<reference evidence="7 8" key="1">
    <citation type="journal article" date="2015" name="Genome Announc.">
        <title>Expanding the biotechnology potential of lactobacilli through comparative genomics of 213 strains and associated genera.</title>
        <authorList>
            <person name="Sun Z."/>
            <person name="Harris H.M."/>
            <person name="McCann A."/>
            <person name="Guo C."/>
            <person name="Argimon S."/>
            <person name="Zhang W."/>
            <person name="Yang X."/>
            <person name="Jeffery I.B."/>
            <person name="Cooney J.C."/>
            <person name="Kagawa T.F."/>
            <person name="Liu W."/>
            <person name="Song Y."/>
            <person name="Salvetti E."/>
            <person name="Wrobel A."/>
            <person name="Rasinkangas P."/>
            <person name="Parkhill J."/>
            <person name="Rea M.C."/>
            <person name="O'Sullivan O."/>
            <person name="Ritari J."/>
            <person name="Douillard F.P."/>
            <person name="Paul Ross R."/>
            <person name="Yang R."/>
            <person name="Briner A.E."/>
            <person name="Felis G.E."/>
            <person name="de Vos W.M."/>
            <person name="Barrangou R."/>
            <person name="Klaenhammer T.R."/>
            <person name="Caufield P.W."/>
            <person name="Cui Y."/>
            <person name="Zhang H."/>
            <person name="O'Toole P.W."/>
        </authorList>
    </citation>
    <scope>NUCLEOTIDE SEQUENCE [LARGE SCALE GENOMIC DNA]</scope>
    <source>
        <strain evidence="7 8">DSM 20314</strain>
    </source>
</reference>
<dbReference type="PROSITE" id="PS51733">
    <property type="entry name" value="BPL_LPL_CATALYTIC"/>
    <property type="match status" value="1"/>
</dbReference>
<dbReference type="NCBIfam" id="TIGR00121">
    <property type="entry name" value="birA_ligase"/>
    <property type="match status" value="1"/>
</dbReference>
<dbReference type="Pfam" id="PF08279">
    <property type="entry name" value="HTH_11"/>
    <property type="match status" value="1"/>
</dbReference>
<dbReference type="EMBL" id="AZCU01000005">
    <property type="protein sequence ID" value="KRK25985.1"/>
    <property type="molecule type" value="Genomic_DNA"/>
</dbReference>
<name>A0A837RBU0_LACPE</name>
<comment type="caution">
    <text evidence="7">The sequence shown here is derived from an EMBL/GenBank/DDBJ whole genome shotgun (WGS) entry which is preliminary data.</text>
</comment>
<dbReference type="InterPro" id="IPR036388">
    <property type="entry name" value="WH-like_DNA-bd_sf"/>
</dbReference>
<accession>A0A837RBU0</accession>
<keyword evidence="2 5" id="KW-0547">Nucleotide-binding</keyword>
<feature type="domain" description="BPL/LPL catalytic" evidence="6">
    <location>
        <begin position="87"/>
        <end position="264"/>
    </location>
</feature>
<dbReference type="AlphaFoldDB" id="A0A837RBU0"/>
<dbReference type="InterPro" id="IPR004143">
    <property type="entry name" value="BPL_LPL_catalytic"/>
</dbReference>
<evidence type="ECO:0000256" key="1">
    <source>
        <dbReference type="ARBA" id="ARBA00022598"/>
    </source>
</evidence>
<keyword evidence="5" id="KW-0805">Transcription regulation</keyword>
<comment type="caution">
    <text evidence="5">Lacks conserved residue(s) required for the propagation of feature annotation.</text>
</comment>
<comment type="similarity">
    <text evidence="5">Belongs to the biotin--protein ligase family.</text>
</comment>
<dbReference type="Pfam" id="PF03099">
    <property type="entry name" value="BPL_LplA_LipB"/>
    <property type="match status" value="1"/>
</dbReference>
<dbReference type="GO" id="GO:0003677">
    <property type="term" value="F:DNA binding"/>
    <property type="evidence" value="ECO:0007669"/>
    <property type="project" value="UniProtKB-UniRule"/>
</dbReference>
<evidence type="ECO:0000256" key="4">
    <source>
        <dbReference type="ARBA" id="ARBA00023267"/>
    </source>
</evidence>
<dbReference type="GO" id="GO:0016740">
    <property type="term" value="F:transferase activity"/>
    <property type="evidence" value="ECO:0007669"/>
    <property type="project" value="UniProtKB-ARBA"/>
</dbReference>
<dbReference type="PANTHER" id="PTHR12835:SF5">
    <property type="entry name" value="BIOTIN--PROTEIN LIGASE"/>
    <property type="match status" value="1"/>
</dbReference>
<dbReference type="PANTHER" id="PTHR12835">
    <property type="entry name" value="BIOTIN PROTEIN LIGASE"/>
    <property type="match status" value="1"/>
</dbReference>
<dbReference type="GO" id="GO:0005737">
    <property type="term" value="C:cytoplasm"/>
    <property type="evidence" value="ECO:0007669"/>
    <property type="project" value="TreeGrafter"/>
</dbReference>
<evidence type="ECO:0000256" key="3">
    <source>
        <dbReference type="ARBA" id="ARBA00022840"/>
    </source>
</evidence>
<evidence type="ECO:0000256" key="5">
    <source>
        <dbReference type="HAMAP-Rule" id="MF_00978"/>
    </source>
</evidence>
<dbReference type="EC" id="6.3.4.15" evidence="5"/>
<dbReference type="GO" id="GO:0009249">
    <property type="term" value="P:protein lipoylation"/>
    <property type="evidence" value="ECO:0007669"/>
    <property type="project" value="UniProtKB-ARBA"/>
</dbReference>
<dbReference type="Gene3D" id="3.30.930.10">
    <property type="entry name" value="Bira Bifunctional Protein, Domain 2"/>
    <property type="match status" value="1"/>
</dbReference>
<feature type="binding site" evidence="5">
    <location>
        <position position="192"/>
    </location>
    <ligand>
        <name>biotin</name>
        <dbReference type="ChEBI" id="CHEBI:57586"/>
    </ligand>
</feature>
<keyword evidence="3 5" id="KW-0067">ATP-binding</keyword>
<sequence length="334" mass="36522">MSAINMSNQETILRLLIQAAPDYCSGEWLAQQLAISRPAVWKCIQRLQLSGHQIESRHYRGYRYLMSNQLSAPVIEQGLRDLPPFKLIVRSTVDSTNRDVKRLISQGVVTVPTVVIADTQTAGYGRSGRSFYSPGQTGIYLSIGLPINDQASFDAGLLTTSTAVVVAQTLQQLFKVPVALKWVNDVLVNQHKVVGILSEGTTDLETGQMAAVVIGIGINLTTAAFPDELVTKAGAVTTGTTDVTRNQVIQVLLHRFFTSYPTYQRGDFMAEYRRLSMVIGRSVALASGQQTYQGRVLDIDDRGALVVQLTSGQVRHFTSGEITKVNLQTGGYRG</sequence>
<dbReference type="InterPro" id="IPR008988">
    <property type="entry name" value="Transcriptional_repressor_C"/>
</dbReference>
<keyword evidence="4 5" id="KW-0092">Biotin</keyword>
<protein>
    <recommendedName>
        <fullName evidence="5">Bifunctional ligase/repressor BirA</fullName>
    </recommendedName>
    <alternativeName>
        <fullName evidence="5">Biotin--[acetyl-CoA-carboxylase] ligase</fullName>
        <ecNumber evidence="5">6.3.4.15</ecNumber>
    </alternativeName>
    <alternativeName>
        <fullName evidence="5">Biotin--protein ligase</fullName>
    </alternativeName>
    <alternativeName>
        <fullName evidence="5">Biotin-[acetyl-CoA carboxylase] synthetase</fullName>
    </alternativeName>
</protein>
<dbReference type="InterPro" id="IPR036390">
    <property type="entry name" value="WH_DNA-bd_sf"/>
</dbReference>
<dbReference type="InterPro" id="IPR004408">
    <property type="entry name" value="Biotin_CoA_COase_ligase"/>
</dbReference>
<dbReference type="InterPro" id="IPR030855">
    <property type="entry name" value="Bifunct_BirA"/>
</dbReference>
<dbReference type="HAMAP" id="MF_00978">
    <property type="entry name" value="Bifunct_BirA"/>
    <property type="match status" value="1"/>
</dbReference>
<gene>
    <name evidence="5" type="primary">birA</name>
    <name evidence="7" type="ORF">FD24_GL002756</name>
</gene>
<keyword evidence="5" id="KW-0678">Repressor</keyword>
<comment type="catalytic activity">
    <reaction evidence="5">
        <text>biotin + L-lysyl-[protein] + ATP = N(6)-biotinyl-L-lysyl-[protein] + AMP + diphosphate + H(+)</text>
        <dbReference type="Rhea" id="RHEA:11756"/>
        <dbReference type="Rhea" id="RHEA-COMP:9752"/>
        <dbReference type="Rhea" id="RHEA-COMP:10505"/>
        <dbReference type="ChEBI" id="CHEBI:15378"/>
        <dbReference type="ChEBI" id="CHEBI:29969"/>
        <dbReference type="ChEBI" id="CHEBI:30616"/>
        <dbReference type="ChEBI" id="CHEBI:33019"/>
        <dbReference type="ChEBI" id="CHEBI:57586"/>
        <dbReference type="ChEBI" id="CHEBI:83144"/>
        <dbReference type="ChEBI" id="CHEBI:456215"/>
        <dbReference type="EC" id="6.3.4.15"/>
    </reaction>
</comment>
<dbReference type="SUPFAM" id="SSF55681">
    <property type="entry name" value="Class II aaRS and biotin synthetases"/>
    <property type="match status" value="1"/>
</dbReference>
<dbReference type="InterPro" id="IPR003142">
    <property type="entry name" value="BPL_C"/>
</dbReference>
<feature type="binding site" evidence="5">
    <location>
        <position position="120"/>
    </location>
    <ligand>
        <name>biotin</name>
        <dbReference type="ChEBI" id="CHEBI:57586"/>
    </ligand>
</feature>